<dbReference type="Proteomes" id="UP000197032">
    <property type="component" value="Unassembled WGS sequence"/>
</dbReference>
<accession>A0A1Z5HSQ1</accession>
<proteinExistence type="predicted"/>
<sequence length="37" mass="3874">MSPPVAGSSQPHIPGISRSGTGTHVRRQLRYAVGTQS</sequence>
<feature type="region of interest" description="Disordered" evidence="1">
    <location>
        <begin position="1"/>
        <end position="25"/>
    </location>
</feature>
<dbReference type="AlphaFoldDB" id="A0A1Z5HSQ1"/>
<dbReference type="EMBL" id="BDGJ01000084">
    <property type="protein sequence ID" value="GAW92559.1"/>
    <property type="molecule type" value="Genomic_DNA"/>
</dbReference>
<organism evidence="2 3">
    <name type="scientific">Calderihabitans maritimus</name>
    <dbReference type="NCBI Taxonomy" id="1246530"/>
    <lineage>
        <taxon>Bacteria</taxon>
        <taxon>Bacillati</taxon>
        <taxon>Bacillota</taxon>
        <taxon>Clostridia</taxon>
        <taxon>Neomoorellales</taxon>
        <taxon>Calderihabitantaceae</taxon>
        <taxon>Calderihabitans</taxon>
    </lineage>
</organism>
<evidence type="ECO:0000256" key="1">
    <source>
        <dbReference type="SAM" id="MobiDB-lite"/>
    </source>
</evidence>
<protein>
    <submittedName>
        <fullName evidence="2">Uncharacterized protein</fullName>
    </submittedName>
</protein>
<comment type="caution">
    <text evidence="2">The sequence shown here is derived from an EMBL/GenBank/DDBJ whole genome shotgun (WGS) entry which is preliminary data.</text>
</comment>
<evidence type="ECO:0000313" key="3">
    <source>
        <dbReference type="Proteomes" id="UP000197032"/>
    </source>
</evidence>
<gene>
    <name evidence="2" type="ORF">KKC1_17130</name>
</gene>
<name>A0A1Z5HSQ1_9FIRM</name>
<reference evidence="3" key="1">
    <citation type="journal article" date="2017" name="Appl. Environ. Microbiol.">
        <title>Genomic analysis of Calderihabitans maritimus KKC1, a thermophilic hydrogenogenic carboxydotrophic bacterium isolated from marine sediment.</title>
        <authorList>
            <person name="Omae K."/>
            <person name="Yoneda Y."/>
            <person name="Fukuyama Y."/>
            <person name="Yoshida T."/>
            <person name="Sako Y."/>
        </authorList>
    </citation>
    <scope>NUCLEOTIDE SEQUENCE [LARGE SCALE GENOMIC DNA]</scope>
    <source>
        <strain evidence="3">KKC1</strain>
    </source>
</reference>
<evidence type="ECO:0000313" key="2">
    <source>
        <dbReference type="EMBL" id="GAW92559.1"/>
    </source>
</evidence>
<keyword evidence="3" id="KW-1185">Reference proteome</keyword>